<dbReference type="GO" id="GO:0051213">
    <property type="term" value="F:dioxygenase activity"/>
    <property type="evidence" value="ECO:0007669"/>
    <property type="project" value="UniProtKB-KW"/>
</dbReference>
<dbReference type="PROSITE" id="PS00570">
    <property type="entry name" value="RING_HYDROXYL_ALPHA"/>
    <property type="match status" value="1"/>
</dbReference>
<feature type="domain" description="Rieske" evidence="9">
    <location>
        <begin position="67"/>
        <end position="164"/>
    </location>
</feature>
<keyword evidence="8" id="KW-0520">NAD</keyword>
<keyword evidence="6" id="KW-0408">Iron</keyword>
<dbReference type="InterPro" id="IPR015881">
    <property type="entry name" value="ARHD_Rieske_2Fe_2S"/>
</dbReference>
<evidence type="ECO:0000256" key="4">
    <source>
        <dbReference type="ARBA" id="ARBA00022964"/>
    </source>
</evidence>
<evidence type="ECO:0000256" key="6">
    <source>
        <dbReference type="ARBA" id="ARBA00023004"/>
    </source>
</evidence>
<dbReference type="InterPro" id="IPR001663">
    <property type="entry name" value="Rng_hydr_dOase-A"/>
</dbReference>
<accession>A0A126SYS4</accession>
<dbReference type="Pfam" id="PF00848">
    <property type="entry name" value="Ring_hydroxyl_A"/>
    <property type="match status" value="1"/>
</dbReference>
<evidence type="ECO:0000256" key="7">
    <source>
        <dbReference type="ARBA" id="ARBA00023014"/>
    </source>
</evidence>
<dbReference type="SUPFAM" id="SSF50022">
    <property type="entry name" value="ISP domain"/>
    <property type="match status" value="1"/>
</dbReference>
<dbReference type="InterPro" id="IPR017941">
    <property type="entry name" value="Rieske_2Fe-2S"/>
</dbReference>
<keyword evidence="7" id="KW-0411">Iron-sulfur</keyword>
<sequence length="460" mass="51307">MAGQWPHGRSRLTVRHRRRSTPVKIEAINTWVDDRIGEGVFDVNRDVYLNPELFELEMKHIFEGSWLYLCHESQIPNSGDFFTTHMGRQPVFLVRGKDGQVGGFVNACAHRGATLCRTRKGNQQFFTCPYHGWVYDTAGKNVDIKDHASGAYPPAFEAQSHDLTAIPKLESYRGFVFGSLGTDVPTLAEHLGAAAPIIDLMADQSPEGLEVLRGSSTYTYNSNWKLQAENGVDGYHVTSVHANYVSMVQRRMALGKEDKVKAIVGGGDITKMTSGAYDLGMGHSLLWGEVPGANDRPLAQRRAEIEQRLGPVKAHWMINRSRNLGLFPNVFLMDQTSTQIRVFRPLAIDKTEVTIFCVAPRGESASARTRRVRQYEDFFNATGMATPDDLSEFEACQAGNQGLAGTVQHLDRGLDRVIHGADDAARSIGATPNTVGPNWADENIFHSFYRRWRDLLSRPR</sequence>
<evidence type="ECO:0000256" key="3">
    <source>
        <dbReference type="ARBA" id="ARBA00022723"/>
    </source>
</evidence>
<dbReference type="InterPro" id="IPR015879">
    <property type="entry name" value="Ring_hydroxy_dOase_asu_C_dom"/>
</dbReference>
<reference evidence="10" key="1">
    <citation type="journal article" date="2016" name="Appl. Environ. Microbiol.">
        <title>Functional Metagenomics of a Biostimulated Petroleum-Contaminated Soil Reveals an Extraordinary Diversity of Extradiol Dioxygenases.</title>
        <authorList>
            <person name="Terron-Gonzalez L."/>
            <person name="Martin-Cabello G."/>
            <person name="Ferrer M."/>
            <person name="Santero E."/>
        </authorList>
    </citation>
    <scope>NUCLEOTIDE SEQUENCE</scope>
</reference>
<organism evidence="10">
    <name type="scientific">uncultured bacterium UPO64</name>
    <dbReference type="NCBI Taxonomy" id="1776983"/>
    <lineage>
        <taxon>Bacteria</taxon>
        <taxon>environmental samples</taxon>
    </lineage>
</organism>
<keyword evidence="3" id="KW-0479">Metal-binding</keyword>
<dbReference type="Gene3D" id="3.90.380.10">
    <property type="entry name" value="Naphthalene 1,2-dioxygenase Alpha Subunit, Chain A, domain 1"/>
    <property type="match status" value="1"/>
</dbReference>
<evidence type="ECO:0000256" key="5">
    <source>
        <dbReference type="ARBA" id="ARBA00023002"/>
    </source>
</evidence>
<dbReference type="EMBL" id="KU144986">
    <property type="protein sequence ID" value="AMK59464.1"/>
    <property type="molecule type" value="Genomic_DNA"/>
</dbReference>
<dbReference type="AlphaFoldDB" id="A0A126SYS4"/>
<keyword evidence="5" id="KW-0560">Oxidoreductase</keyword>
<keyword evidence="2" id="KW-0001">2Fe-2S</keyword>
<dbReference type="SUPFAM" id="SSF55961">
    <property type="entry name" value="Bet v1-like"/>
    <property type="match status" value="1"/>
</dbReference>
<evidence type="ECO:0000313" key="10">
    <source>
        <dbReference type="EMBL" id="AMK59464.1"/>
    </source>
</evidence>
<dbReference type="GO" id="GO:0005506">
    <property type="term" value="F:iron ion binding"/>
    <property type="evidence" value="ECO:0007669"/>
    <property type="project" value="InterPro"/>
</dbReference>
<dbReference type="PROSITE" id="PS51296">
    <property type="entry name" value="RIESKE"/>
    <property type="match status" value="1"/>
</dbReference>
<evidence type="ECO:0000256" key="1">
    <source>
        <dbReference type="ARBA" id="ARBA00008751"/>
    </source>
</evidence>
<dbReference type="CDD" id="cd08879">
    <property type="entry name" value="RHO_alpha_C_AntDO-like"/>
    <property type="match status" value="1"/>
</dbReference>
<proteinExistence type="inferred from homology"/>
<dbReference type="InterPro" id="IPR036922">
    <property type="entry name" value="Rieske_2Fe-2S_sf"/>
</dbReference>
<dbReference type="Pfam" id="PF00355">
    <property type="entry name" value="Rieske"/>
    <property type="match status" value="1"/>
</dbReference>
<dbReference type="Gene3D" id="2.102.10.10">
    <property type="entry name" value="Rieske [2Fe-2S] iron-sulphur domain"/>
    <property type="match status" value="1"/>
</dbReference>
<dbReference type="PANTHER" id="PTHR43756">
    <property type="entry name" value="CHOLINE MONOOXYGENASE, CHLOROPLASTIC"/>
    <property type="match status" value="1"/>
</dbReference>
<dbReference type="GO" id="GO:0051537">
    <property type="term" value="F:2 iron, 2 sulfur cluster binding"/>
    <property type="evidence" value="ECO:0007669"/>
    <property type="project" value="UniProtKB-KW"/>
</dbReference>
<protein>
    <submittedName>
        <fullName evidence="10">Benzoate 1,2-dioxygenase, large subunit</fullName>
    </submittedName>
</protein>
<keyword evidence="4 10" id="KW-0223">Dioxygenase</keyword>
<evidence type="ECO:0000259" key="9">
    <source>
        <dbReference type="PROSITE" id="PS51296"/>
    </source>
</evidence>
<dbReference type="PRINTS" id="PR00090">
    <property type="entry name" value="RNGDIOXGNASE"/>
</dbReference>
<evidence type="ECO:0000256" key="8">
    <source>
        <dbReference type="ARBA" id="ARBA00023027"/>
    </source>
</evidence>
<comment type="similarity">
    <text evidence="1">Belongs to the bacterial ring-hydroxylating dioxygenase alpha subunit family.</text>
</comment>
<evidence type="ECO:0000256" key="2">
    <source>
        <dbReference type="ARBA" id="ARBA00022714"/>
    </source>
</evidence>
<name>A0A126SYS4_9BACT</name>
<dbReference type="PANTHER" id="PTHR43756:SF1">
    <property type="entry name" value="3-PHENYLPROPIONATE_CINNAMIC ACID DIOXYGENASE SUBUNIT ALPHA"/>
    <property type="match status" value="1"/>
</dbReference>